<reference evidence="7" key="1">
    <citation type="submission" date="2017-12" db="EMBL/GenBank/DDBJ databases">
        <authorList>
            <person name="Barbosa P."/>
            <person name="Usie A."/>
            <person name="Ramos A.M."/>
        </authorList>
    </citation>
    <scope>NUCLEOTIDE SEQUENCE</scope>
    <source>
        <strain evidence="7">HL8</strain>
        <tissue evidence="7">Leaves</tissue>
    </source>
</reference>
<protein>
    <submittedName>
        <fullName evidence="7">Cysteine-rich repeat secretory protein 38</fullName>
    </submittedName>
</protein>
<dbReference type="PANTHER" id="PTHR32411:SF43">
    <property type="entry name" value="CYSTEINE-RICH REPEAT SECRETORY PROTEIN 38"/>
    <property type="match status" value="1"/>
</dbReference>
<dbReference type="GO" id="GO:0005576">
    <property type="term" value="C:extracellular region"/>
    <property type="evidence" value="ECO:0007669"/>
    <property type="project" value="UniProtKB-SubCell"/>
</dbReference>
<dbReference type="Gene3D" id="3.30.430.20">
    <property type="entry name" value="Gnk2 domain, C-X8-C-X2-C motif"/>
    <property type="match status" value="1"/>
</dbReference>
<proteinExistence type="inferred from homology"/>
<keyword evidence="4" id="KW-0677">Repeat</keyword>
<evidence type="ECO:0000256" key="2">
    <source>
        <dbReference type="ARBA" id="ARBA00022525"/>
    </source>
</evidence>
<keyword evidence="3" id="KW-0732">Signal</keyword>
<evidence type="ECO:0000256" key="5">
    <source>
        <dbReference type="ARBA" id="ARBA00038515"/>
    </source>
</evidence>
<name>A0AAW0M5Z7_QUESU</name>
<reference evidence="7" key="3">
    <citation type="submission" date="2023-07" db="EMBL/GenBank/DDBJ databases">
        <title>An improved reference 1 genome and first organelle genomes of Quercus suber.</title>
        <authorList>
            <consortium name="Genosuber Consortium"/>
            <person name="Usie A."/>
            <person name="Serra O."/>
            <person name="Barros P."/>
        </authorList>
    </citation>
    <scope>NUCLEOTIDE SEQUENCE</scope>
    <source>
        <strain evidence="7">HL8</strain>
        <tissue evidence="7">Leaves</tissue>
    </source>
</reference>
<gene>
    <name evidence="7" type="primary">CRRSP38_30</name>
    <name evidence="7" type="ORF">CFP56_012258</name>
</gene>
<dbReference type="InterPro" id="IPR038408">
    <property type="entry name" value="GNK2_sf"/>
</dbReference>
<accession>A0AAW0M5Z7</accession>
<dbReference type="InterPro" id="IPR050581">
    <property type="entry name" value="CRR_secretory_protein"/>
</dbReference>
<comment type="caution">
    <text evidence="7">The sequence shown here is derived from an EMBL/GenBank/DDBJ whole genome shotgun (WGS) entry which is preliminary data.</text>
</comment>
<dbReference type="Pfam" id="PF01657">
    <property type="entry name" value="Stress-antifung"/>
    <property type="match status" value="1"/>
</dbReference>
<reference evidence="7" key="2">
    <citation type="journal article" date="2018" name="Sci. Data">
        <title>The draft genome sequence of cork oak.</title>
        <authorList>
            <person name="Ramos A.M."/>
            <person name="Usie A."/>
            <person name="Barbosa P."/>
            <person name="Barros P.M."/>
            <person name="Capote T."/>
            <person name="Chaves I."/>
            <person name="Simoes F."/>
            <person name="Abreu I."/>
            <person name="Carrasquinho I."/>
            <person name="Faro C."/>
            <person name="Guimaraes J.B."/>
            <person name="Mendonca D."/>
            <person name="Nobrega F."/>
            <person name="Rodrigues L."/>
            <person name="Saibo N.J.M."/>
            <person name="Varela M.C."/>
            <person name="Egas C."/>
            <person name="Matos J."/>
            <person name="Miguel C.M."/>
            <person name="Oliveira M.M."/>
            <person name="Ricardo C.P."/>
            <person name="Goncalves S."/>
        </authorList>
    </citation>
    <scope>NUCLEOTIDE SEQUENCE [LARGE SCALE GENOMIC DNA]</scope>
    <source>
        <strain evidence="7">HL8</strain>
    </source>
</reference>
<feature type="domain" description="Gnk2-homologous" evidence="6">
    <location>
        <begin position="123"/>
        <end position="189"/>
    </location>
</feature>
<evidence type="ECO:0000259" key="6">
    <source>
        <dbReference type="PROSITE" id="PS51473"/>
    </source>
</evidence>
<dbReference type="InterPro" id="IPR002902">
    <property type="entry name" value="GNK2"/>
</dbReference>
<sequence length="189" mass="19716">MIKMWYPCASLMRGPRDTIILYVESCNAPLAVEIPDGGGVGVGASVGAAIGGVGASIGAAIRGAGAGVRGGAGAATGGDGLEEEFDWLNEGLEGEDFADDIFVHLLNLPSNLCSLSANQFWSQPLYNICSSSENFTTNDQYESNLRKLLGNLNYQASLGFGLGSVGWYPYQTYGLALCRGDVATTDCKA</sequence>
<dbReference type="PANTHER" id="PTHR32411">
    <property type="entry name" value="CYSTEINE-RICH REPEAT SECRETORY PROTEIN 38-RELATED"/>
    <property type="match status" value="1"/>
</dbReference>
<dbReference type="EMBL" id="PKMF04000019">
    <property type="protein sequence ID" value="KAK7858494.1"/>
    <property type="molecule type" value="Genomic_DNA"/>
</dbReference>
<dbReference type="AlphaFoldDB" id="A0AAW0M5Z7"/>
<evidence type="ECO:0000256" key="1">
    <source>
        <dbReference type="ARBA" id="ARBA00004613"/>
    </source>
</evidence>
<evidence type="ECO:0000256" key="3">
    <source>
        <dbReference type="ARBA" id="ARBA00022729"/>
    </source>
</evidence>
<dbReference type="PROSITE" id="PS51473">
    <property type="entry name" value="GNK2"/>
    <property type="match status" value="1"/>
</dbReference>
<evidence type="ECO:0000256" key="4">
    <source>
        <dbReference type="ARBA" id="ARBA00022737"/>
    </source>
</evidence>
<dbReference type="CDD" id="cd23509">
    <property type="entry name" value="Gnk2-like"/>
    <property type="match status" value="1"/>
</dbReference>
<organism evidence="7">
    <name type="scientific">Quercus suber</name>
    <name type="common">Cork oak</name>
    <dbReference type="NCBI Taxonomy" id="58331"/>
    <lineage>
        <taxon>Eukaryota</taxon>
        <taxon>Viridiplantae</taxon>
        <taxon>Streptophyta</taxon>
        <taxon>Embryophyta</taxon>
        <taxon>Tracheophyta</taxon>
        <taxon>Spermatophyta</taxon>
        <taxon>Magnoliopsida</taxon>
        <taxon>eudicotyledons</taxon>
        <taxon>Gunneridae</taxon>
        <taxon>Pentapetalae</taxon>
        <taxon>rosids</taxon>
        <taxon>fabids</taxon>
        <taxon>Fagales</taxon>
        <taxon>Fagaceae</taxon>
        <taxon>Quercus</taxon>
    </lineage>
</organism>
<evidence type="ECO:0000313" key="7">
    <source>
        <dbReference type="EMBL" id="KAK7858494.1"/>
    </source>
</evidence>
<comment type="similarity">
    <text evidence="5">Belongs to the cysteine-rich repeat secretory protein family.</text>
</comment>
<comment type="subcellular location">
    <subcellularLocation>
        <location evidence="1">Secreted</location>
    </subcellularLocation>
</comment>
<keyword evidence="2" id="KW-0964">Secreted</keyword>